<feature type="region of interest" description="Disordered" evidence="1">
    <location>
        <begin position="47"/>
        <end position="72"/>
    </location>
</feature>
<evidence type="ECO:0000313" key="2">
    <source>
        <dbReference type="Proteomes" id="UP000887577"/>
    </source>
</evidence>
<feature type="region of interest" description="Disordered" evidence="1">
    <location>
        <begin position="165"/>
        <end position="184"/>
    </location>
</feature>
<keyword evidence="2" id="KW-1185">Reference proteome</keyword>
<dbReference type="Proteomes" id="UP000887577">
    <property type="component" value="Unplaced"/>
</dbReference>
<organism evidence="2 3">
    <name type="scientific">Panagrolaimus superbus</name>
    <dbReference type="NCBI Taxonomy" id="310955"/>
    <lineage>
        <taxon>Eukaryota</taxon>
        <taxon>Metazoa</taxon>
        <taxon>Ecdysozoa</taxon>
        <taxon>Nematoda</taxon>
        <taxon>Chromadorea</taxon>
        <taxon>Rhabditida</taxon>
        <taxon>Tylenchina</taxon>
        <taxon>Panagrolaimomorpha</taxon>
        <taxon>Panagrolaimoidea</taxon>
        <taxon>Panagrolaimidae</taxon>
        <taxon>Panagrolaimus</taxon>
    </lineage>
</organism>
<feature type="compositionally biased region" description="Polar residues" evidence="1">
    <location>
        <begin position="56"/>
        <end position="72"/>
    </location>
</feature>
<protein>
    <submittedName>
        <fullName evidence="3">Uncharacterized protein</fullName>
    </submittedName>
</protein>
<reference evidence="3" key="1">
    <citation type="submission" date="2022-11" db="UniProtKB">
        <authorList>
            <consortium name="WormBaseParasite"/>
        </authorList>
    </citation>
    <scope>IDENTIFICATION</scope>
</reference>
<sequence length="286" mass="32775">MFSPLFLSIHDRHSSTKEAKPRFIKIQRSPSVDDEMLKDYSSIIKLQPPPYPRPFHQQSHQRQSLADQQSNRTNVGTTVASYLETFHPEHYYHQPLTPQNFSNNSNNNGIVSKQRIFFSQQLATPIISVDLSSSSQEEESEIHSNNSKVSEIKNDYLEKISTKFNNRRKSAPHTSESTPPKVTITGVTAIDPPELPTSFYLLRQSQESLVLKRQPRTISENPSERDRSPSYRTIIKFSKNREIIPDSDENYRTFPPIPHSELKPGESNIRSTPSVEVSVLKFIIIN</sequence>
<accession>A0A914YZ96</accession>
<proteinExistence type="predicted"/>
<evidence type="ECO:0000313" key="3">
    <source>
        <dbReference type="WBParaSite" id="PSU_v2.g5817.t1"/>
    </source>
</evidence>
<dbReference type="WBParaSite" id="PSU_v2.g5817.t1">
    <property type="protein sequence ID" value="PSU_v2.g5817.t1"/>
    <property type="gene ID" value="PSU_v2.g5817"/>
</dbReference>
<dbReference type="AlphaFoldDB" id="A0A914YZ96"/>
<name>A0A914YZ96_9BILA</name>
<evidence type="ECO:0000256" key="1">
    <source>
        <dbReference type="SAM" id="MobiDB-lite"/>
    </source>
</evidence>